<feature type="binding site" evidence="6">
    <location>
        <position position="59"/>
    </location>
    <ligand>
        <name>GTP</name>
        <dbReference type="ChEBI" id="CHEBI:37565"/>
    </ligand>
</feature>
<dbReference type="HAMAP" id="MF_00590">
    <property type="entry name" value="Dephospho_CoA_kinase_GTP_dep"/>
    <property type="match status" value="1"/>
</dbReference>
<dbReference type="GO" id="GO:0016301">
    <property type="term" value="F:kinase activity"/>
    <property type="evidence" value="ECO:0007669"/>
    <property type="project" value="UniProtKB-UniRule"/>
</dbReference>
<dbReference type="Pfam" id="PF04019">
    <property type="entry name" value="DUF359"/>
    <property type="match status" value="1"/>
</dbReference>
<feature type="binding site" evidence="6">
    <location>
        <position position="40"/>
    </location>
    <ligand>
        <name>GTP</name>
        <dbReference type="ChEBI" id="CHEBI:37565"/>
    </ligand>
</feature>
<dbReference type="UniPathway" id="UPA00241"/>
<sequence length="163" mass="17738">MLTLPEEHRKLFKDPFGELYPEITDILPLLSQKTVFTVGDVVTYTLRKAGILPAVGIIDGYTMRSPCNRAPEVPGESLRVKNPAGTLTDELVAAIRYAVEHPPLTILVDGEEDLAVIPMVIAAPLGSIVLYGQPGEGVVLRTVTPGAQDTARAFLERFIRSEE</sequence>
<dbReference type="EC" id="2.7.1.237" evidence="6"/>
<comment type="function">
    <text evidence="6">Catalyzes the GTP-dependent phosphorylation of the 3'-hydroxyl group of dephosphocoenzyme A to form coenzyme A (CoA).</text>
</comment>
<dbReference type="EMBL" id="CP003167">
    <property type="protein sequence ID" value="AGB03852.1"/>
    <property type="molecule type" value="Genomic_DNA"/>
</dbReference>
<comment type="pathway">
    <text evidence="6">Cofactor biosynthesis; coenzyme A biosynthesis.</text>
</comment>
<dbReference type="OrthoDB" id="15447at2157"/>
<evidence type="ECO:0000256" key="1">
    <source>
        <dbReference type="ARBA" id="ARBA00022679"/>
    </source>
</evidence>
<name>L0HGI3_METFS</name>
<feature type="binding site" evidence="6">
    <location>
        <position position="42"/>
    </location>
    <ligand>
        <name>GTP</name>
        <dbReference type="ChEBI" id="CHEBI:37565"/>
    </ligand>
</feature>
<dbReference type="KEGG" id="mfo:Metfor_2870"/>
<feature type="binding site" evidence="6">
    <location>
        <position position="41"/>
    </location>
    <ligand>
        <name>GTP</name>
        <dbReference type="ChEBI" id="CHEBI:37565"/>
    </ligand>
</feature>
<keyword evidence="3 6" id="KW-0418">Kinase</keyword>
<gene>
    <name evidence="7" type="ordered locus">Metfor_2870</name>
</gene>
<dbReference type="PANTHER" id="PTHR40732">
    <property type="entry name" value="UPF0218 PROTEIN TK1697"/>
    <property type="match status" value="1"/>
</dbReference>
<dbReference type="InParanoid" id="L0HGI3"/>
<keyword evidence="1 6" id="KW-0808">Transferase</keyword>
<evidence type="ECO:0000256" key="3">
    <source>
        <dbReference type="ARBA" id="ARBA00022777"/>
    </source>
</evidence>
<evidence type="ECO:0000256" key="2">
    <source>
        <dbReference type="ARBA" id="ARBA00022741"/>
    </source>
</evidence>
<dbReference type="InterPro" id="IPR007164">
    <property type="entry name" value="GTP-dep_dephospho-CoA_kin"/>
</dbReference>
<keyword evidence="5 6" id="KW-0342">GTP-binding</keyword>
<evidence type="ECO:0000256" key="5">
    <source>
        <dbReference type="ARBA" id="ARBA00023134"/>
    </source>
</evidence>
<dbReference type="GO" id="GO:0005525">
    <property type="term" value="F:GTP binding"/>
    <property type="evidence" value="ECO:0007669"/>
    <property type="project" value="UniProtKB-UniRule"/>
</dbReference>
<protein>
    <recommendedName>
        <fullName evidence="6">GTP-dependent dephospho-CoA kinase</fullName>
        <ecNumber evidence="6">2.7.1.237</ecNumber>
    </recommendedName>
    <alternativeName>
        <fullName evidence="6">Dephospho-coenzyme A kinase</fullName>
        <shortName evidence="6">DPCK</shortName>
    </alternativeName>
</protein>
<accession>L0HGI3</accession>
<proteinExistence type="inferred from homology"/>
<keyword evidence="2 6" id="KW-0547">Nucleotide-binding</keyword>
<evidence type="ECO:0000313" key="8">
    <source>
        <dbReference type="Proteomes" id="UP000010824"/>
    </source>
</evidence>
<feature type="binding site" evidence="6">
    <location>
        <position position="112"/>
    </location>
    <ligand>
        <name>GTP</name>
        <dbReference type="ChEBI" id="CHEBI:37565"/>
    </ligand>
</feature>
<dbReference type="Proteomes" id="UP000010824">
    <property type="component" value="Chromosome"/>
</dbReference>
<comment type="caution">
    <text evidence="6">Lacks conserved residue(s) required for the propagation of feature annotation.</text>
</comment>
<dbReference type="eggNOG" id="arCOG04076">
    <property type="taxonomic scope" value="Archaea"/>
</dbReference>
<dbReference type="STRING" id="593750.Metfor_2870"/>
<dbReference type="PANTHER" id="PTHR40732:SF1">
    <property type="entry name" value="GTP-DEPENDENT DEPHOSPHO-COA KINASE"/>
    <property type="match status" value="1"/>
</dbReference>
<keyword evidence="4 6" id="KW-0173">Coenzyme A biosynthesis</keyword>
<dbReference type="FunCoup" id="L0HGI3">
    <property type="interactions" value="6"/>
</dbReference>
<evidence type="ECO:0000256" key="4">
    <source>
        <dbReference type="ARBA" id="ARBA00022993"/>
    </source>
</evidence>
<evidence type="ECO:0000313" key="7">
    <source>
        <dbReference type="EMBL" id="AGB03852.1"/>
    </source>
</evidence>
<evidence type="ECO:0000256" key="6">
    <source>
        <dbReference type="HAMAP-Rule" id="MF_00590"/>
    </source>
</evidence>
<dbReference type="RefSeq" id="WP_015286814.1">
    <property type="nucleotide sequence ID" value="NC_019943.1"/>
</dbReference>
<keyword evidence="8" id="KW-1185">Reference proteome</keyword>
<organism evidence="7 8">
    <name type="scientific">Methanoregula formicica (strain DSM 22288 / NBRC 105244 / SMSP)</name>
    <dbReference type="NCBI Taxonomy" id="593750"/>
    <lineage>
        <taxon>Archaea</taxon>
        <taxon>Methanobacteriati</taxon>
        <taxon>Methanobacteriota</taxon>
        <taxon>Stenosarchaea group</taxon>
        <taxon>Methanomicrobia</taxon>
        <taxon>Methanomicrobiales</taxon>
        <taxon>Methanoregulaceae</taxon>
        <taxon>Methanoregula</taxon>
    </lineage>
</organism>
<dbReference type="GO" id="GO:0015937">
    <property type="term" value="P:coenzyme A biosynthetic process"/>
    <property type="evidence" value="ECO:0007669"/>
    <property type="project" value="UniProtKB-UniRule"/>
</dbReference>
<comment type="similarity">
    <text evidence="6">Belongs to the GTP-dependent DPCK family.</text>
</comment>
<reference evidence="8" key="1">
    <citation type="submission" date="2011-12" db="EMBL/GenBank/DDBJ databases">
        <title>Complete sequence of Methanoregula formicicum SMSP.</title>
        <authorList>
            <person name="Lucas S."/>
            <person name="Han J."/>
            <person name="Lapidus A."/>
            <person name="Cheng J.-F."/>
            <person name="Goodwin L."/>
            <person name="Pitluck S."/>
            <person name="Peters L."/>
            <person name="Ovchinnikova G."/>
            <person name="Teshima H."/>
            <person name="Detter J.C."/>
            <person name="Han C."/>
            <person name="Tapia R."/>
            <person name="Land M."/>
            <person name="Hauser L."/>
            <person name="Kyrpides N."/>
            <person name="Ivanova N."/>
            <person name="Pagani I."/>
            <person name="Imachi H."/>
            <person name="Tamaki H."/>
            <person name="Sekiguchi Y."/>
            <person name="Kamagata Y."/>
            <person name="Cadillo-Quiroz H."/>
            <person name="Zinder S."/>
            <person name="Liu W.-T."/>
            <person name="Woyke T."/>
        </authorList>
    </citation>
    <scope>NUCLEOTIDE SEQUENCE [LARGE SCALE GENOMIC DNA]</scope>
    <source>
        <strain evidence="8">DSM 22288 / NBRC 105244 / SMSP</strain>
    </source>
</reference>
<comment type="catalytic activity">
    <reaction evidence="6">
        <text>3'-dephospho-CoA + GTP = GDP + CoA + H(+)</text>
        <dbReference type="Rhea" id="RHEA:61156"/>
        <dbReference type="ChEBI" id="CHEBI:15378"/>
        <dbReference type="ChEBI" id="CHEBI:37565"/>
        <dbReference type="ChEBI" id="CHEBI:57287"/>
        <dbReference type="ChEBI" id="CHEBI:57328"/>
        <dbReference type="ChEBI" id="CHEBI:58189"/>
        <dbReference type="EC" id="2.7.1.237"/>
    </reaction>
</comment>
<dbReference type="PIRSF" id="PIRSF006533">
    <property type="entry name" value="UCP006533"/>
    <property type="match status" value="1"/>
</dbReference>
<dbReference type="AlphaFoldDB" id="L0HGI3"/>
<dbReference type="GeneID" id="14308653"/>
<dbReference type="HOGENOM" id="CLU_120795_0_0_2"/>
<reference evidence="7 8" key="2">
    <citation type="journal article" date="2014" name="Genome Announc.">
        <title>Complete Genome Sequence of Methanoregula formicica SMSPT, a Mesophilic Hydrogenotrophic Methanogen Isolated from a Methanogenic Upflow Anaerobic Sludge Blanket Reactor.</title>
        <authorList>
            <person name="Yamamoto K."/>
            <person name="Tamaki H."/>
            <person name="Cadillo-Quiroz H."/>
            <person name="Imachi H."/>
            <person name="Kyrpides N."/>
            <person name="Woyke T."/>
            <person name="Goodwin L."/>
            <person name="Zinder S.H."/>
            <person name="Kamagata Y."/>
            <person name="Liu W.T."/>
        </authorList>
    </citation>
    <scope>NUCLEOTIDE SEQUENCE [LARGE SCALE GENOMIC DNA]</scope>
    <source>
        <strain evidence="8">DSM 22288 / NBRC 105244 / SMSP</strain>
    </source>
</reference>